<sequence>MKVKVISVLEDNYMYLVIEESTREAVAVDAAVPKRVSGSPGWRWCCWAVLSPLCPGAVADVTPQI</sequence>
<evidence type="ECO:0008006" key="3">
    <source>
        <dbReference type="Google" id="ProtNLM"/>
    </source>
</evidence>
<reference evidence="1" key="3">
    <citation type="submission" date="2025-09" db="UniProtKB">
        <authorList>
            <consortium name="Ensembl"/>
        </authorList>
    </citation>
    <scope>IDENTIFICATION</scope>
</reference>
<dbReference type="GeneTree" id="ENSGT01030000237984"/>
<reference evidence="1" key="2">
    <citation type="submission" date="2025-08" db="UniProtKB">
        <authorList>
            <consortium name="Ensembl"/>
        </authorList>
    </citation>
    <scope>IDENTIFICATION</scope>
</reference>
<protein>
    <recommendedName>
        <fullName evidence="3">Hydroxyacylglutathione hydrolase like</fullName>
    </recommendedName>
</protein>
<dbReference type="InterPro" id="IPR036866">
    <property type="entry name" value="RibonucZ/Hydroxyglut_hydro"/>
</dbReference>
<name>A0A803VQI0_FICAL</name>
<dbReference type="Gene3D" id="3.60.15.10">
    <property type="entry name" value="Ribonuclease Z/Hydroxyacylglutathione hydrolase-like"/>
    <property type="match status" value="1"/>
</dbReference>
<dbReference type="AlphaFoldDB" id="A0A803VQI0"/>
<proteinExistence type="predicted"/>
<dbReference type="Ensembl" id="ENSFALT00000044873.1">
    <property type="protein sequence ID" value="ENSFALP00000024986.1"/>
    <property type="gene ID" value="ENSFALG00000024621.1"/>
</dbReference>
<organism evidence="1 2">
    <name type="scientific">Ficedula albicollis</name>
    <name type="common">Collared flycatcher</name>
    <name type="synonym">Muscicapa albicollis</name>
    <dbReference type="NCBI Taxonomy" id="59894"/>
    <lineage>
        <taxon>Eukaryota</taxon>
        <taxon>Metazoa</taxon>
        <taxon>Chordata</taxon>
        <taxon>Craniata</taxon>
        <taxon>Vertebrata</taxon>
        <taxon>Euteleostomi</taxon>
        <taxon>Archelosauria</taxon>
        <taxon>Archosauria</taxon>
        <taxon>Dinosauria</taxon>
        <taxon>Saurischia</taxon>
        <taxon>Theropoda</taxon>
        <taxon>Coelurosauria</taxon>
        <taxon>Aves</taxon>
        <taxon>Neognathae</taxon>
        <taxon>Neoaves</taxon>
        <taxon>Telluraves</taxon>
        <taxon>Australaves</taxon>
        <taxon>Passeriformes</taxon>
        <taxon>Muscicapidae</taxon>
        <taxon>Ficedula</taxon>
    </lineage>
</organism>
<evidence type="ECO:0000313" key="1">
    <source>
        <dbReference type="Ensembl" id="ENSFALP00000024986.1"/>
    </source>
</evidence>
<reference evidence="1 2" key="1">
    <citation type="journal article" date="2012" name="Nature">
        <title>The genomic landscape of species divergence in Ficedula flycatchers.</title>
        <authorList>
            <person name="Ellegren H."/>
            <person name="Smeds L."/>
            <person name="Burri R."/>
            <person name="Olason P.I."/>
            <person name="Backstrom N."/>
            <person name="Kawakami T."/>
            <person name="Kunstner A."/>
            <person name="Makinen H."/>
            <person name="Nadachowska-Brzyska K."/>
            <person name="Qvarnstrom A."/>
            <person name="Uebbing S."/>
            <person name="Wolf J.B."/>
        </authorList>
    </citation>
    <scope>NUCLEOTIDE SEQUENCE [LARGE SCALE GENOMIC DNA]</scope>
</reference>
<accession>A0A803VQI0</accession>
<dbReference type="Proteomes" id="UP000016665">
    <property type="component" value="Chromosome 14"/>
</dbReference>
<evidence type="ECO:0000313" key="2">
    <source>
        <dbReference type="Proteomes" id="UP000016665"/>
    </source>
</evidence>
<keyword evidence="2" id="KW-1185">Reference proteome</keyword>